<reference evidence="1 2" key="1">
    <citation type="submission" date="2018-10" db="EMBL/GenBank/DDBJ databases">
        <title>Genomic Encyclopedia of Archaeal and Bacterial Type Strains, Phase II (KMG-II): from individual species to whole genera.</title>
        <authorList>
            <person name="Goeker M."/>
        </authorList>
    </citation>
    <scope>NUCLEOTIDE SEQUENCE [LARGE SCALE GENOMIC DNA]</scope>
    <source>
        <strain evidence="1 2">DSM 19839</strain>
    </source>
</reference>
<evidence type="ECO:0000313" key="1">
    <source>
        <dbReference type="EMBL" id="RKS53954.1"/>
    </source>
</evidence>
<proteinExistence type="predicted"/>
<dbReference type="RefSeq" id="WP_121346017.1">
    <property type="nucleotide sequence ID" value="NZ_RBLG01000002.1"/>
</dbReference>
<comment type="caution">
    <text evidence="1">The sequence shown here is derived from an EMBL/GenBank/DDBJ whole genome shotgun (WGS) entry which is preliminary data.</text>
</comment>
<evidence type="ECO:0000313" key="2">
    <source>
        <dbReference type="Proteomes" id="UP000276282"/>
    </source>
</evidence>
<gene>
    <name evidence="1" type="ORF">BC962_2221</name>
</gene>
<dbReference type="OrthoDB" id="6812310at2"/>
<keyword evidence="2" id="KW-1185">Reference proteome</keyword>
<dbReference type="EMBL" id="RBLG01000002">
    <property type="protein sequence ID" value="RKS53954.1"/>
    <property type="molecule type" value="Genomic_DNA"/>
</dbReference>
<organism evidence="1 2">
    <name type="scientific">Gillisia mitskevichiae</name>
    <dbReference type="NCBI Taxonomy" id="270921"/>
    <lineage>
        <taxon>Bacteria</taxon>
        <taxon>Pseudomonadati</taxon>
        <taxon>Bacteroidota</taxon>
        <taxon>Flavobacteriia</taxon>
        <taxon>Flavobacteriales</taxon>
        <taxon>Flavobacteriaceae</taxon>
        <taxon>Gillisia</taxon>
    </lineage>
</organism>
<name>A0A495PTM2_9FLAO</name>
<accession>A0A495PTM2</accession>
<dbReference type="AlphaFoldDB" id="A0A495PTM2"/>
<sequence length="432" mass="50504">MQTLGSNVKFRINKLLQFLPPEIYSKILKSIVIRRTYNKLRDDYRYIRSKLNPHKSARVYIRKGISRMEFFSILNDRKIDYVLLRWWEGLPEMPVDEDMDILIKDEHRNKIDDLITFTDNGNGLKCDIYTLTGSFYGSHKGIPYFQSNMGHDLLKSRRLFKGVYVPSPREYFASLAYHALFHKGKASGIEGFGDYSGAVEHAYSTILSEHSLNIGEEVDINAECLFKWLETNEYIPAEDTLSKLVDIKPELEIFQKRLSSDIRGGELTVFVIRERLVKDKLLEDFKLFLENEYQFEILDIQFLNQKQKDNATRFIRGGKWDKGPFKYSGGVPEAFLVAYDFEPKPLNDIDQKKQSRTTNNNNMLAKYRFRDLITSNRTIKKADYNGVHSSDNEMDAKYYLSFLGGDYLEHIENIVEDKRNYKSINRISSQLI</sequence>
<protein>
    <submittedName>
        <fullName evidence="1">Uncharacterized protein</fullName>
    </submittedName>
</protein>
<dbReference type="Proteomes" id="UP000276282">
    <property type="component" value="Unassembled WGS sequence"/>
</dbReference>